<protein>
    <recommendedName>
        <fullName evidence="4">NYN domain-containing protein</fullName>
    </recommendedName>
</protein>
<dbReference type="GO" id="GO:0005777">
    <property type="term" value="C:peroxisome"/>
    <property type="evidence" value="ECO:0007669"/>
    <property type="project" value="InterPro"/>
</dbReference>
<organism evidence="2 3">
    <name type="scientific">Microthlaspi erraticum</name>
    <dbReference type="NCBI Taxonomy" id="1685480"/>
    <lineage>
        <taxon>Eukaryota</taxon>
        <taxon>Viridiplantae</taxon>
        <taxon>Streptophyta</taxon>
        <taxon>Embryophyta</taxon>
        <taxon>Tracheophyta</taxon>
        <taxon>Spermatophyta</taxon>
        <taxon>Magnoliopsida</taxon>
        <taxon>eudicotyledons</taxon>
        <taxon>Gunneridae</taxon>
        <taxon>Pentapetalae</taxon>
        <taxon>rosids</taxon>
        <taxon>malvids</taxon>
        <taxon>Brassicales</taxon>
        <taxon>Brassicaceae</taxon>
        <taxon>Coluteocarpeae</taxon>
        <taxon>Microthlaspi</taxon>
    </lineage>
</organism>
<dbReference type="GO" id="GO:0010468">
    <property type="term" value="P:regulation of gene expression"/>
    <property type="evidence" value="ECO:0007669"/>
    <property type="project" value="InterPro"/>
</dbReference>
<dbReference type="CDD" id="cd10910">
    <property type="entry name" value="PIN_limkain_b1_N_like"/>
    <property type="match status" value="1"/>
</dbReference>
<dbReference type="PANTHER" id="PTHR14379:SF45">
    <property type="entry name" value="NYN DOMAIN-CONTAINING PROTEIN"/>
    <property type="match status" value="1"/>
</dbReference>
<feature type="region of interest" description="Disordered" evidence="1">
    <location>
        <begin position="153"/>
        <end position="172"/>
    </location>
</feature>
<gene>
    <name evidence="2" type="ORF">MERR_LOCUS36679</name>
</gene>
<dbReference type="InterPro" id="IPR024768">
    <property type="entry name" value="Marf1"/>
</dbReference>
<accession>A0A6D2JZ35</accession>
<evidence type="ECO:0000256" key="1">
    <source>
        <dbReference type="SAM" id="MobiDB-lite"/>
    </source>
</evidence>
<comment type="caution">
    <text evidence="2">The sequence shown here is derived from an EMBL/GenBank/DDBJ whole genome shotgun (WGS) entry which is preliminary data.</text>
</comment>
<dbReference type="EMBL" id="CACVBM020001418">
    <property type="protein sequence ID" value="CAA7049444.1"/>
    <property type="molecule type" value="Genomic_DNA"/>
</dbReference>
<dbReference type="Proteomes" id="UP000467841">
    <property type="component" value="Unassembled WGS sequence"/>
</dbReference>
<evidence type="ECO:0000313" key="2">
    <source>
        <dbReference type="EMBL" id="CAA7049444.1"/>
    </source>
</evidence>
<name>A0A6D2JZ35_9BRAS</name>
<keyword evidence="3" id="KW-1185">Reference proteome</keyword>
<proteinExistence type="predicted"/>
<feature type="compositionally biased region" description="Acidic residues" evidence="1">
    <location>
        <begin position="153"/>
        <end position="167"/>
    </location>
</feature>
<sequence length="374" mass="42750">MVDFPLDEDKIDSFHRNVQSCLRKEGYIGRVTFTAFGHRVHSSRMMLESVHRDIMLLRLSNRFARLNYMLLTMIDYAAVCPKSNFMLIIKGMAEENVQVVPIIKEIQKKGCNVLLGVSDYDDYFDYPLEVQSSCTIWLWEKLLKGHGPVPFVSDDEDEDDDTSDDEGSSPKHAETVVYWDVEDYPVTDFVSFKEKMRAALVGAGYNGKVSIRAYGEKKPSAAAGITFVYEGSKRGRMHRMLVDMYLRAYDLETTSSAPENSMVITKNMMPAEDEHDTRFVYLLSLLNMRCYNVLVALPDDYKPEQMPFELNFTAWRWSDLLTGGCPLDGSLVERLRDDDRNNARVEPRVPQTQPKSDDIPIDCTCSLCVRSDLS</sequence>
<evidence type="ECO:0008006" key="4">
    <source>
        <dbReference type="Google" id="ProtNLM"/>
    </source>
</evidence>
<evidence type="ECO:0000313" key="3">
    <source>
        <dbReference type="Proteomes" id="UP000467841"/>
    </source>
</evidence>
<dbReference type="PANTHER" id="PTHR14379">
    <property type="entry name" value="LIMKAIN B LKAP"/>
    <property type="match status" value="1"/>
</dbReference>
<dbReference type="AlphaFoldDB" id="A0A6D2JZ35"/>
<reference evidence="2" key="1">
    <citation type="submission" date="2020-01" db="EMBL/GenBank/DDBJ databases">
        <authorList>
            <person name="Mishra B."/>
        </authorList>
    </citation>
    <scope>NUCLEOTIDE SEQUENCE [LARGE SCALE GENOMIC DNA]</scope>
</reference>